<protein>
    <submittedName>
        <fullName evidence="3">Uncharacterized protein</fullName>
    </submittedName>
</protein>
<name>A0AAN7SPL8_9COLE</name>
<dbReference type="Proteomes" id="UP001353858">
    <property type="component" value="Unassembled WGS sequence"/>
</dbReference>
<evidence type="ECO:0000313" key="4">
    <source>
        <dbReference type="Proteomes" id="UP001353858"/>
    </source>
</evidence>
<feature type="region of interest" description="Disordered" evidence="2">
    <location>
        <begin position="100"/>
        <end position="122"/>
    </location>
</feature>
<keyword evidence="1" id="KW-0175">Coiled coil</keyword>
<dbReference type="AlphaFoldDB" id="A0AAN7SPL8"/>
<evidence type="ECO:0000256" key="1">
    <source>
        <dbReference type="SAM" id="Coils"/>
    </source>
</evidence>
<feature type="compositionally biased region" description="Basic and acidic residues" evidence="2">
    <location>
        <begin position="100"/>
        <end position="113"/>
    </location>
</feature>
<sequence length="122" mass="14319">MFKQKEGNIKQAKNMLKPGPSGTSKSNKENTGKTNKKRLESEVEVQLDSEFEMEDMDSSEETDLDNHHDLNKYNNVCDDTEEILKKLQNHIEQEEMHWRNELKTKELETEPLKQRQLSRVAT</sequence>
<evidence type="ECO:0000313" key="3">
    <source>
        <dbReference type="EMBL" id="KAK4876300.1"/>
    </source>
</evidence>
<feature type="coiled-coil region" evidence="1">
    <location>
        <begin position="70"/>
        <end position="97"/>
    </location>
</feature>
<gene>
    <name evidence="3" type="ORF">RN001_012722</name>
</gene>
<comment type="caution">
    <text evidence="3">The sequence shown here is derived from an EMBL/GenBank/DDBJ whole genome shotgun (WGS) entry which is preliminary data.</text>
</comment>
<feature type="compositionally biased region" description="Acidic residues" evidence="2">
    <location>
        <begin position="42"/>
        <end position="63"/>
    </location>
</feature>
<keyword evidence="4" id="KW-1185">Reference proteome</keyword>
<feature type="region of interest" description="Disordered" evidence="2">
    <location>
        <begin position="1"/>
        <end position="70"/>
    </location>
</feature>
<evidence type="ECO:0000256" key="2">
    <source>
        <dbReference type="SAM" id="MobiDB-lite"/>
    </source>
</evidence>
<feature type="compositionally biased region" description="Basic and acidic residues" evidence="2">
    <location>
        <begin position="26"/>
        <end position="41"/>
    </location>
</feature>
<accession>A0AAN7SPL8</accession>
<proteinExistence type="predicted"/>
<reference evidence="4" key="1">
    <citation type="submission" date="2023-01" db="EMBL/GenBank/DDBJ databases">
        <title>Key to firefly adult light organ development and bioluminescence: homeobox transcription factors regulate luciferase expression and transportation to peroxisome.</title>
        <authorList>
            <person name="Fu X."/>
        </authorList>
    </citation>
    <scope>NUCLEOTIDE SEQUENCE [LARGE SCALE GENOMIC DNA]</scope>
</reference>
<organism evidence="3 4">
    <name type="scientific">Aquatica leii</name>
    <dbReference type="NCBI Taxonomy" id="1421715"/>
    <lineage>
        <taxon>Eukaryota</taxon>
        <taxon>Metazoa</taxon>
        <taxon>Ecdysozoa</taxon>
        <taxon>Arthropoda</taxon>
        <taxon>Hexapoda</taxon>
        <taxon>Insecta</taxon>
        <taxon>Pterygota</taxon>
        <taxon>Neoptera</taxon>
        <taxon>Endopterygota</taxon>
        <taxon>Coleoptera</taxon>
        <taxon>Polyphaga</taxon>
        <taxon>Elateriformia</taxon>
        <taxon>Elateroidea</taxon>
        <taxon>Lampyridae</taxon>
        <taxon>Luciolinae</taxon>
        <taxon>Aquatica</taxon>
    </lineage>
</organism>
<dbReference type="EMBL" id="JARPUR010000005">
    <property type="protein sequence ID" value="KAK4876300.1"/>
    <property type="molecule type" value="Genomic_DNA"/>
</dbReference>